<protein>
    <submittedName>
        <fullName evidence="1">Uncharacterized protein</fullName>
    </submittedName>
</protein>
<evidence type="ECO:0000313" key="1">
    <source>
        <dbReference type="EMBL" id="KAF0041578.1"/>
    </source>
</evidence>
<dbReference type="Proteomes" id="UP000438429">
    <property type="component" value="Unassembled WGS sequence"/>
</dbReference>
<reference evidence="1 2" key="1">
    <citation type="submission" date="2019-06" db="EMBL/GenBank/DDBJ databases">
        <title>Draft genomes of female and male turbot (Scophthalmus maximus).</title>
        <authorList>
            <person name="Xu H."/>
            <person name="Xu X.-W."/>
            <person name="Shao C."/>
            <person name="Chen S."/>
        </authorList>
    </citation>
    <scope>NUCLEOTIDE SEQUENCE [LARGE SCALE GENOMIC DNA]</scope>
    <source>
        <strain evidence="1">Ysfricsl-2016a</strain>
        <tissue evidence="1">Blood</tissue>
    </source>
</reference>
<name>A0A6A4TAY6_SCOMX</name>
<gene>
    <name evidence="1" type="ORF">F2P81_005110</name>
</gene>
<comment type="caution">
    <text evidence="1">The sequence shown here is derived from an EMBL/GenBank/DDBJ whole genome shotgun (WGS) entry which is preliminary data.</text>
</comment>
<proteinExistence type="predicted"/>
<dbReference type="AlphaFoldDB" id="A0A6A4TAY6"/>
<organism evidence="1 2">
    <name type="scientific">Scophthalmus maximus</name>
    <name type="common">Turbot</name>
    <name type="synonym">Psetta maxima</name>
    <dbReference type="NCBI Taxonomy" id="52904"/>
    <lineage>
        <taxon>Eukaryota</taxon>
        <taxon>Metazoa</taxon>
        <taxon>Chordata</taxon>
        <taxon>Craniata</taxon>
        <taxon>Vertebrata</taxon>
        <taxon>Euteleostomi</taxon>
        <taxon>Actinopterygii</taxon>
        <taxon>Neopterygii</taxon>
        <taxon>Teleostei</taxon>
        <taxon>Neoteleostei</taxon>
        <taxon>Acanthomorphata</taxon>
        <taxon>Carangaria</taxon>
        <taxon>Pleuronectiformes</taxon>
        <taxon>Pleuronectoidei</taxon>
        <taxon>Scophthalmidae</taxon>
        <taxon>Scophthalmus</taxon>
    </lineage>
</organism>
<evidence type="ECO:0000313" key="2">
    <source>
        <dbReference type="Proteomes" id="UP000438429"/>
    </source>
</evidence>
<sequence>MFLTDPDSVRNRFPWNVGPEAPRSHRVNLTQVSSSSVITVESLVMTTTETPVIHGAGSTVESLVMTTTETPVIHGAGAFLKTYYESQRKPSVNGQTTVSSVSSAVGLCHGTDFKR</sequence>
<dbReference type="EMBL" id="VEVO01000005">
    <property type="protein sequence ID" value="KAF0041578.1"/>
    <property type="molecule type" value="Genomic_DNA"/>
</dbReference>
<accession>A0A6A4TAY6</accession>